<dbReference type="Ensembl" id="ENSELUT00000090690.1">
    <property type="protein sequence ID" value="ENSELUP00000085664.1"/>
    <property type="gene ID" value="ENSELUG00000037274.1"/>
</dbReference>
<dbReference type="GeneTree" id="ENSGT00390000008812"/>
<evidence type="ECO:0000256" key="6">
    <source>
        <dbReference type="ARBA" id="ARBA00010175"/>
    </source>
</evidence>
<keyword evidence="14" id="KW-0966">Cell projection</keyword>
<keyword evidence="15" id="KW-0449">Lipoprotein</keyword>
<dbReference type="InterPro" id="IPR004944">
    <property type="entry name" value="CDK5_activator"/>
</dbReference>
<keyword evidence="11" id="KW-0090">Biological rhythms</keyword>
<dbReference type="Proteomes" id="UP000265140">
    <property type="component" value="Chromosome 2"/>
</dbReference>
<evidence type="ECO:0000256" key="2">
    <source>
        <dbReference type="ARBA" id="ARBA00004193"/>
    </source>
</evidence>
<reference evidence="20" key="2">
    <citation type="submission" date="2025-08" db="UniProtKB">
        <authorList>
            <consortium name="Ensembl"/>
        </authorList>
    </citation>
    <scope>IDENTIFICATION</scope>
</reference>
<name>A0AAY5K8Z7_ESOLU</name>
<evidence type="ECO:0000256" key="17">
    <source>
        <dbReference type="ARBA" id="ARBA00040087"/>
    </source>
</evidence>
<evidence type="ECO:0000256" key="15">
    <source>
        <dbReference type="ARBA" id="ARBA00023288"/>
    </source>
</evidence>
<dbReference type="Pfam" id="PF03261">
    <property type="entry name" value="CDK5_activator"/>
    <property type="match status" value="1"/>
</dbReference>
<evidence type="ECO:0000256" key="14">
    <source>
        <dbReference type="ARBA" id="ARBA00023273"/>
    </source>
</evidence>
<evidence type="ECO:0000256" key="13">
    <source>
        <dbReference type="ARBA" id="ARBA00023242"/>
    </source>
</evidence>
<evidence type="ECO:0000256" key="11">
    <source>
        <dbReference type="ARBA" id="ARBA00023108"/>
    </source>
</evidence>
<dbReference type="GO" id="GO:0048471">
    <property type="term" value="C:perinuclear region of cytoplasm"/>
    <property type="evidence" value="ECO:0007669"/>
    <property type="project" value="UniProtKB-SubCell"/>
</dbReference>
<evidence type="ECO:0000256" key="9">
    <source>
        <dbReference type="ARBA" id="ARBA00022553"/>
    </source>
</evidence>
<dbReference type="GO" id="GO:0007411">
    <property type="term" value="P:axon guidance"/>
    <property type="evidence" value="ECO:0007669"/>
    <property type="project" value="TreeGrafter"/>
</dbReference>
<keyword evidence="13" id="KW-0539">Nucleus</keyword>
<organism evidence="20 21">
    <name type="scientific">Esox lucius</name>
    <name type="common">Northern pike</name>
    <dbReference type="NCBI Taxonomy" id="8010"/>
    <lineage>
        <taxon>Eukaryota</taxon>
        <taxon>Metazoa</taxon>
        <taxon>Chordata</taxon>
        <taxon>Craniata</taxon>
        <taxon>Vertebrata</taxon>
        <taxon>Euteleostomi</taxon>
        <taxon>Actinopterygii</taxon>
        <taxon>Neopterygii</taxon>
        <taxon>Teleostei</taxon>
        <taxon>Protacanthopterygii</taxon>
        <taxon>Esociformes</taxon>
        <taxon>Esocidae</taxon>
        <taxon>Esox</taxon>
    </lineage>
</organism>
<keyword evidence="7" id="KW-1003">Cell membrane</keyword>
<reference evidence="20 21" key="1">
    <citation type="submission" date="2020-02" db="EMBL/GenBank/DDBJ databases">
        <title>Esox lucius (northern pike) genome, fEsoLuc1, primary haplotype.</title>
        <authorList>
            <person name="Myers G."/>
            <person name="Karagic N."/>
            <person name="Meyer A."/>
            <person name="Pippel M."/>
            <person name="Reichard M."/>
            <person name="Winkler S."/>
            <person name="Tracey A."/>
            <person name="Sims Y."/>
            <person name="Howe K."/>
            <person name="Rhie A."/>
            <person name="Formenti G."/>
            <person name="Durbin R."/>
            <person name="Fedrigo O."/>
            <person name="Jarvis E.D."/>
        </authorList>
    </citation>
    <scope>NUCLEOTIDE SEQUENCE [LARGE SCALE GENOMIC DNA]</scope>
</reference>
<evidence type="ECO:0000313" key="20">
    <source>
        <dbReference type="Ensembl" id="ENSELUP00000085664.1"/>
    </source>
</evidence>
<accession>A0AAY5K8Z7</accession>
<dbReference type="AlphaFoldDB" id="A0AAY5K8Z7"/>
<keyword evidence="12" id="KW-0472">Membrane</keyword>
<evidence type="ECO:0000256" key="12">
    <source>
        <dbReference type="ARBA" id="ARBA00023136"/>
    </source>
</evidence>
<evidence type="ECO:0000256" key="5">
    <source>
        <dbReference type="ARBA" id="ARBA00004556"/>
    </source>
</evidence>
<comment type="subunit">
    <text evidence="19">Heterodimer composed of a catalytic subunit CDK5 and a regulatory subunit CDK5R1 (p25) and macromolecular complex composed of at least CDK5, CDK5R1 (p35) and CDK5RAP1 or CDK5RAP2 or CDK5RAP3. Only the heterodimer shows kinase activity. Interacts with EPHA4 and NGEF; may mediate the activation of NGEF by EPHA4. Interacts with RASGRF2. The complex p35/CDK5 interacts with CLOCK.</text>
</comment>
<evidence type="ECO:0000256" key="7">
    <source>
        <dbReference type="ARBA" id="ARBA00022475"/>
    </source>
</evidence>
<dbReference type="GO" id="GO:0048511">
    <property type="term" value="P:rhythmic process"/>
    <property type="evidence" value="ECO:0007669"/>
    <property type="project" value="UniProtKB-KW"/>
</dbReference>
<keyword evidence="8" id="KW-0963">Cytoplasm</keyword>
<keyword evidence="9" id="KW-0597">Phosphoprotein</keyword>
<evidence type="ECO:0000256" key="10">
    <source>
        <dbReference type="ARBA" id="ARBA00022843"/>
    </source>
</evidence>
<dbReference type="GO" id="GO:0005886">
    <property type="term" value="C:plasma membrane"/>
    <property type="evidence" value="ECO:0007669"/>
    <property type="project" value="UniProtKB-SubCell"/>
</dbReference>
<dbReference type="GO" id="GO:0016533">
    <property type="term" value="C:protein kinase 5 complex"/>
    <property type="evidence" value="ECO:0007669"/>
    <property type="project" value="InterPro"/>
</dbReference>
<proteinExistence type="inferred from homology"/>
<keyword evidence="10" id="KW-0832">Ubl conjugation</keyword>
<keyword evidence="21" id="KW-1185">Reference proteome</keyword>
<evidence type="ECO:0000256" key="16">
    <source>
        <dbReference type="ARBA" id="ARBA00037486"/>
    </source>
</evidence>
<comment type="similarity">
    <text evidence="6">Belongs to the cyclin-dependent kinase 5 activator family.</text>
</comment>
<evidence type="ECO:0000256" key="19">
    <source>
        <dbReference type="ARBA" id="ARBA00046889"/>
    </source>
</evidence>
<comment type="function">
    <text evidence="16">p35 is a neuron specific activator of CDK5. The complex p35/CDK5 is required for neurite outgrowth and cortical lamination. Involved in dendritic spine morphogenesis by mediating the EFNA1-EPHA4 signaling. Activator of TPKII. The complex p35/CDK5 participates in the regulation of the circadian clock by modulating the function of CLOCK protein: phosphorylates CLOCK at 'Thr-451' and 'Thr-461' and regulates the transcriptional activity of the CLOCK-BMAL1 heterodimer in association with altered stability and subcellular distribution.</text>
</comment>
<evidence type="ECO:0000313" key="21">
    <source>
        <dbReference type="Proteomes" id="UP000265140"/>
    </source>
</evidence>
<protein>
    <recommendedName>
        <fullName evidence="17">Cyclin-dependent kinase 5 activator 1</fullName>
    </recommendedName>
    <alternativeName>
        <fullName evidence="18">Cyclin-dependent kinase 5 regulatory subunit 1</fullName>
    </alternativeName>
</protein>
<dbReference type="SUPFAM" id="SSF47954">
    <property type="entry name" value="Cyclin-like"/>
    <property type="match status" value="1"/>
</dbReference>
<sequence length="83" mass="9556">MGNEISYPVKPFLVETCRQTFWTRCMSISNVFSGQMLQMNTDPNFFCKVFAELKNQTPKEEKSCLFTVPMSDTSSRSNCHQTT</sequence>
<dbReference type="InterPro" id="IPR036915">
    <property type="entry name" value="Cyclin-like_sf"/>
</dbReference>
<evidence type="ECO:0000256" key="1">
    <source>
        <dbReference type="ARBA" id="ARBA00004123"/>
    </source>
</evidence>
<evidence type="ECO:0000256" key="3">
    <source>
        <dbReference type="ARBA" id="ARBA00004484"/>
    </source>
</evidence>
<dbReference type="GO" id="GO:0043204">
    <property type="term" value="C:perikaryon"/>
    <property type="evidence" value="ECO:0007669"/>
    <property type="project" value="UniProtKB-SubCell"/>
</dbReference>
<dbReference type="Gene3D" id="1.10.472.10">
    <property type="entry name" value="Cyclin-like"/>
    <property type="match status" value="1"/>
</dbReference>
<dbReference type="GO" id="GO:0005634">
    <property type="term" value="C:nucleus"/>
    <property type="evidence" value="ECO:0007669"/>
    <property type="project" value="UniProtKB-SubCell"/>
</dbReference>
<dbReference type="GO" id="GO:0030426">
    <property type="term" value="C:growth cone"/>
    <property type="evidence" value="ECO:0007669"/>
    <property type="project" value="TreeGrafter"/>
</dbReference>
<comment type="subcellular location">
    <subcellularLocation>
        <location evidence="2">Cell membrane</location>
        <topology evidence="2">Lipid-anchor</topology>
    </subcellularLocation>
    <subcellularLocation>
        <location evidence="4">Cell projection</location>
        <location evidence="4">Neuron projection</location>
    </subcellularLocation>
    <subcellularLocation>
        <location evidence="5">Cytoplasm</location>
        <location evidence="5">Perinuclear region</location>
    </subcellularLocation>
    <subcellularLocation>
        <location evidence="1">Nucleus</location>
    </subcellularLocation>
    <subcellularLocation>
        <location evidence="3">Perikaryon</location>
    </subcellularLocation>
</comment>
<evidence type="ECO:0000256" key="8">
    <source>
        <dbReference type="ARBA" id="ARBA00022490"/>
    </source>
</evidence>
<dbReference type="GO" id="GO:0007420">
    <property type="term" value="P:brain development"/>
    <property type="evidence" value="ECO:0007669"/>
    <property type="project" value="TreeGrafter"/>
</dbReference>
<dbReference type="GO" id="GO:0019901">
    <property type="term" value="F:protein kinase binding"/>
    <property type="evidence" value="ECO:0007669"/>
    <property type="project" value="TreeGrafter"/>
</dbReference>
<evidence type="ECO:0000256" key="18">
    <source>
        <dbReference type="ARBA" id="ARBA00043197"/>
    </source>
</evidence>
<evidence type="ECO:0000256" key="4">
    <source>
        <dbReference type="ARBA" id="ARBA00004487"/>
    </source>
</evidence>
<dbReference type="PANTHER" id="PTHR23401">
    <property type="entry name" value="CYCLIN DEPENDANT KINASE-5 ACTIVATOR"/>
    <property type="match status" value="1"/>
</dbReference>
<dbReference type="PANTHER" id="PTHR23401:SF2">
    <property type="entry name" value="CYCLIN-DEPENDENT KINASE 5 ACTIVATOR 1"/>
    <property type="match status" value="1"/>
</dbReference>
<reference evidence="20" key="3">
    <citation type="submission" date="2025-09" db="UniProtKB">
        <authorList>
            <consortium name="Ensembl"/>
        </authorList>
    </citation>
    <scope>IDENTIFICATION</scope>
</reference>
<dbReference type="GO" id="GO:0061575">
    <property type="term" value="F:cyclin-dependent protein serine/threonine kinase activator activity"/>
    <property type="evidence" value="ECO:0007669"/>
    <property type="project" value="InterPro"/>
</dbReference>